<evidence type="ECO:0000256" key="1">
    <source>
        <dbReference type="ARBA" id="ARBA00004651"/>
    </source>
</evidence>
<dbReference type="Pfam" id="PF09335">
    <property type="entry name" value="VTT_dom"/>
    <property type="match status" value="1"/>
</dbReference>
<comment type="caution">
    <text evidence="8">The sequence shown here is derived from an EMBL/GenBank/DDBJ whole genome shotgun (WGS) entry which is preliminary data.</text>
</comment>
<keyword evidence="5 6" id="KW-0472">Membrane</keyword>
<feature type="transmembrane region" description="Helical" evidence="6">
    <location>
        <begin position="12"/>
        <end position="33"/>
    </location>
</feature>
<comment type="subcellular location">
    <subcellularLocation>
        <location evidence="1">Cell membrane</location>
        <topology evidence="1">Multi-pass membrane protein</topology>
    </subcellularLocation>
</comment>
<dbReference type="GO" id="GO:0005886">
    <property type="term" value="C:plasma membrane"/>
    <property type="evidence" value="ECO:0007669"/>
    <property type="project" value="UniProtKB-SubCell"/>
</dbReference>
<evidence type="ECO:0000313" key="8">
    <source>
        <dbReference type="EMBL" id="PZX16070.1"/>
    </source>
</evidence>
<feature type="transmembrane region" description="Helical" evidence="6">
    <location>
        <begin position="84"/>
        <end position="102"/>
    </location>
</feature>
<protein>
    <submittedName>
        <fullName evidence="8">Membrane protein DedA with SNARE-associated domain</fullName>
    </submittedName>
</protein>
<sequence>MDLDPLLVEHGLWLVFLGTAISSDSVALTAGVLEQRGVFERWPTIIAIALGGWVSDIVLYLAALLFSTRPSVAKALDHPAADRFVSRFLGRPILLAALFRFVPGSRTFVPLALAAGGTISFQTYAAVTAVTALVWGWLMVAVGHQIGDFIQSIWGTIRETESILVWPALAIAVFLASIAWRVWHVWRKPR</sequence>
<dbReference type="EMBL" id="QKZL01000008">
    <property type="protein sequence ID" value="PZX16070.1"/>
    <property type="molecule type" value="Genomic_DNA"/>
</dbReference>
<evidence type="ECO:0000256" key="2">
    <source>
        <dbReference type="ARBA" id="ARBA00022475"/>
    </source>
</evidence>
<dbReference type="OrthoDB" id="948134at2"/>
<evidence type="ECO:0000256" key="3">
    <source>
        <dbReference type="ARBA" id="ARBA00022692"/>
    </source>
</evidence>
<evidence type="ECO:0000259" key="7">
    <source>
        <dbReference type="Pfam" id="PF09335"/>
    </source>
</evidence>
<dbReference type="PANTHER" id="PTHR42709">
    <property type="entry name" value="ALKALINE PHOSPHATASE LIKE PROTEIN"/>
    <property type="match status" value="1"/>
</dbReference>
<gene>
    <name evidence="8" type="ORF">LX81_02344</name>
</gene>
<keyword evidence="4 6" id="KW-1133">Transmembrane helix</keyword>
<dbReference type="RefSeq" id="WP_111537475.1">
    <property type="nucleotide sequence ID" value="NZ_QKZL01000008.1"/>
</dbReference>
<name>A0A2W7N7N4_9RHOB</name>
<organism evidence="8 9">
    <name type="scientific">Palleronia aestuarii</name>
    <dbReference type="NCBI Taxonomy" id="568105"/>
    <lineage>
        <taxon>Bacteria</taxon>
        <taxon>Pseudomonadati</taxon>
        <taxon>Pseudomonadota</taxon>
        <taxon>Alphaproteobacteria</taxon>
        <taxon>Rhodobacterales</taxon>
        <taxon>Roseobacteraceae</taxon>
        <taxon>Palleronia</taxon>
    </lineage>
</organism>
<evidence type="ECO:0000313" key="9">
    <source>
        <dbReference type="Proteomes" id="UP000248916"/>
    </source>
</evidence>
<evidence type="ECO:0000256" key="6">
    <source>
        <dbReference type="SAM" id="Phobius"/>
    </source>
</evidence>
<accession>A0A2W7N7N4</accession>
<dbReference type="InterPro" id="IPR032816">
    <property type="entry name" value="VTT_dom"/>
</dbReference>
<feature type="transmembrane region" description="Helical" evidence="6">
    <location>
        <begin position="163"/>
        <end position="183"/>
    </location>
</feature>
<feature type="domain" description="VTT" evidence="7">
    <location>
        <begin position="38"/>
        <end position="144"/>
    </location>
</feature>
<dbReference type="InterPro" id="IPR051311">
    <property type="entry name" value="DedA_domain"/>
</dbReference>
<proteinExistence type="predicted"/>
<dbReference type="PANTHER" id="PTHR42709:SF6">
    <property type="entry name" value="UNDECAPRENYL PHOSPHATE TRANSPORTER A"/>
    <property type="match status" value="1"/>
</dbReference>
<feature type="transmembrane region" description="Helical" evidence="6">
    <location>
        <begin position="123"/>
        <end position="143"/>
    </location>
</feature>
<evidence type="ECO:0000256" key="4">
    <source>
        <dbReference type="ARBA" id="ARBA00022989"/>
    </source>
</evidence>
<dbReference type="AlphaFoldDB" id="A0A2W7N7N4"/>
<dbReference type="Proteomes" id="UP000248916">
    <property type="component" value="Unassembled WGS sequence"/>
</dbReference>
<keyword evidence="2" id="KW-1003">Cell membrane</keyword>
<feature type="transmembrane region" description="Helical" evidence="6">
    <location>
        <begin position="45"/>
        <end position="64"/>
    </location>
</feature>
<keyword evidence="9" id="KW-1185">Reference proteome</keyword>
<reference evidence="8 9" key="1">
    <citation type="submission" date="2018-06" db="EMBL/GenBank/DDBJ databases">
        <title>Genomic Encyclopedia of Archaeal and Bacterial Type Strains, Phase II (KMG-II): from individual species to whole genera.</title>
        <authorList>
            <person name="Goeker M."/>
        </authorList>
    </citation>
    <scope>NUCLEOTIDE SEQUENCE [LARGE SCALE GENOMIC DNA]</scope>
    <source>
        <strain evidence="8 9">DSM 22009</strain>
    </source>
</reference>
<evidence type="ECO:0000256" key="5">
    <source>
        <dbReference type="ARBA" id="ARBA00023136"/>
    </source>
</evidence>
<keyword evidence="3 6" id="KW-0812">Transmembrane</keyword>